<dbReference type="SUPFAM" id="SSF50800">
    <property type="entry name" value="PK beta-barrel domain-like"/>
    <property type="match status" value="1"/>
</dbReference>
<organism evidence="3 4">
    <name type="scientific">Pedococcus dokdonensis</name>
    <dbReference type="NCBI Taxonomy" id="443156"/>
    <lineage>
        <taxon>Bacteria</taxon>
        <taxon>Bacillati</taxon>
        <taxon>Actinomycetota</taxon>
        <taxon>Actinomycetes</taxon>
        <taxon>Micrococcales</taxon>
        <taxon>Intrasporangiaceae</taxon>
        <taxon>Pedococcus</taxon>
    </lineage>
</organism>
<proteinExistence type="predicted"/>
<feature type="domain" description="MOSC" evidence="2">
    <location>
        <begin position="26"/>
        <end position="151"/>
    </location>
</feature>
<dbReference type="STRING" id="443156.SAMN04489867_2208"/>
<sequence length="153" mass="15974">MDDPLDVDLGSVVAIHVAKATKLPMRPVESVVAEAGAGLVGDRYHGSRHRHVTVQSAHALAEAGADLGRSVDPESTRRNVTLSGGPVPGRPGTRVRMGEALLEVVRPAAPCRLMDDLIGPGAMKALHGRGGTVFRILEGGVIRVGDPVVREVS</sequence>
<protein>
    <submittedName>
        <fullName evidence="3">MOSC domain-containing protein YiiM</fullName>
    </submittedName>
</protein>
<evidence type="ECO:0000256" key="1">
    <source>
        <dbReference type="SAM" id="MobiDB-lite"/>
    </source>
</evidence>
<dbReference type="GO" id="GO:0003824">
    <property type="term" value="F:catalytic activity"/>
    <property type="evidence" value="ECO:0007669"/>
    <property type="project" value="InterPro"/>
</dbReference>
<dbReference type="Proteomes" id="UP000199077">
    <property type="component" value="Chromosome I"/>
</dbReference>
<dbReference type="EMBL" id="LT629711">
    <property type="protein sequence ID" value="SDP36730.1"/>
    <property type="molecule type" value="Genomic_DNA"/>
</dbReference>
<dbReference type="PANTHER" id="PTHR36930">
    <property type="entry name" value="METAL-SULFUR CLUSTER BIOSYNTHESIS PROTEINS YUAD-RELATED"/>
    <property type="match status" value="1"/>
</dbReference>
<reference evidence="4" key="1">
    <citation type="submission" date="2016-10" db="EMBL/GenBank/DDBJ databases">
        <authorList>
            <person name="Varghese N."/>
            <person name="Submissions S."/>
        </authorList>
    </citation>
    <scope>NUCLEOTIDE SEQUENCE [LARGE SCALE GENOMIC DNA]</scope>
    <source>
        <strain evidence="4">DSM 22329</strain>
    </source>
</reference>
<dbReference type="Pfam" id="PF03473">
    <property type="entry name" value="MOSC"/>
    <property type="match status" value="1"/>
</dbReference>
<dbReference type="AlphaFoldDB" id="A0A1H0S4S5"/>
<evidence type="ECO:0000313" key="3">
    <source>
        <dbReference type="EMBL" id="SDP36730.1"/>
    </source>
</evidence>
<dbReference type="InterPro" id="IPR005302">
    <property type="entry name" value="MoCF_Sase_C"/>
</dbReference>
<evidence type="ECO:0000313" key="4">
    <source>
        <dbReference type="Proteomes" id="UP000199077"/>
    </source>
</evidence>
<dbReference type="InterPro" id="IPR011037">
    <property type="entry name" value="Pyrv_Knase-like_insert_dom_sf"/>
</dbReference>
<evidence type="ECO:0000259" key="2">
    <source>
        <dbReference type="PROSITE" id="PS51340"/>
    </source>
</evidence>
<dbReference type="OrthoDB" id="192945at2"/>
<accession>A0A1H0S4S5</accession>
<dbReference type="GO" id="GO:0030170">
    <property type="term" value="F:pyridoxal phosphate binding"/>
    <property type="evidence" value="ECO:0007669"/>
    <property type="project" value="InterPro"/>
</dbReference>
<dbReference type="InterPro" id="IPR052716">
    <property type="entry name" value="MOSC_domain"/>
</dbReference>
<keyword evidence="4" id="KW-1185">Reference proteome</keyword>
<dbReference type="GO" id="GO:0030151">
    <property type="term" value="F:molybdenum ion binding"/>
    <property type="evidence" value="ECO:0007669"/>
    <property type="project" value="InterPro"/>
</dbReference>
<dbReference type="Gene3D" id="2.40.33.20">
    <property type="entry name" value="PK beta-barrel domain-like"/>
    <property type="match status" value="1"/>
</dbReference>
<dbReference type="PROSITE" id="PS51340">
    <property type="entry name" value="MOSC"/>
    <property type="match status" value="1"/>
</dbReference>
<name>A0A1H0S4S5_9MICO</name>
<dbReference type="PANTHER" id="PTHR36930:SF1">
    <property type="entry name" value="MOSC DOMAIN-CONTAINING PROTEIN"/>
    <property type="match status" value="1"/>
</dbReference>
<feature type="region of interest" description="Disordered" evidence="1">
    <location>
        <begin position="69"/>
        <end position="91"/>
    </location>
</feature>
<gene>
    <name evidence="3" type="ORF">SAMN04489867_2208</name>
</gene>